<evidence type="ECO:0000256" key="3">
    <source>
        <dbReference type="ARBA" id="ARBA00022723"/>
    </source>
</evidence>
<dbReference type="InterPro" id="IPR013785">
    <property type="entry name" value="Aldolase_TIM"/>
</dbReference>
<comment type="caution">
    <text evidence="7">The sequence shown here is derived from an EMBL/GenBank/DDBJ whole genome shotgun (WGS) entry which is preliminary data.</text>
</comment>
<evidence type="ECO:0000313" key="7">
    <source>
        <dbReference type="EMBL" id="HGS05324.1"/>
    </source>
</evidence>
<accession>A0A7V4LD07</accession>
<feature type="domain" description="Radical SAM core" evidence="6">
    <location>
        <begin position="164"/>
        <end position="308"/>
    </location>
</feature>
<dbReference type="GO" id="GO:0003824">
    <property type="term" value="F:catalytic activity"/>
    <property type="evidence" value="ECO:0007669"/>
    <property type="project" value="InterPro"/>
</dbReference>
<protein>
    <submittedName>
        <fullName evidence="7">Radical SAM protein</fullName>
    </submittedName>
</protein>
<dbReference type="EMBL" id="DSXI01000368">
    <property type="protein sequence ID" value="HGS05324.1"/>
    <property type="molecule type" value="Genomic_DNA"/>
</dbReference>
<dbReference type="Pfam" id="PF04055">
    <property type="entry name" value="Radical_SAM"/>
    <property type="match status" value="1"/>
</dbReference>
<organism evidence="7">
    <name type="scientific">Desulfobacca acetoxidans</name>
    <dbReference type="NCBI Taxonomy" id="60893"/>
    <lineage>
        <taxon>Bacteria</taxon>
        <taxon>Pseudomonadati</taxon>
        <taxon>Thermodesulfobacteriota</taxon>
        <taxon>Desulfobaccia</taxon>
        <taxon>Desulfobaccales</taxon>
        <taxon>Desulfobaccaceae</taxon>
        <taxon>Desulfobacca</taxon>
    </lineage>
</organism>
<evidence type="ECO:0000256" key="2">
    <source>
        <dbReference type="ARBA" id="ARBA00022691"/>
    </source>
</evidence>
<dbReference type="AlphaFoldDB" id="A0A7V4LD07"/>
<comment type="cofactor">
    <cofactor evidence="1">
        <name>[4Fe-4S] cluster</name>
        <dbReference type="ChEBI" id="CHEBI:49883"/>
    </cofactor>
</comment>
<evidence type="ECO:0000256" key="1">
    <source>
        <dbReference type="ARBA" id="ARBA00001966"/>
    </source>
</evidence>
<keyword evidence="5" id="KW-0411">Iron-sulfur</keyword>
<sequence>MDCLGARIRISDEGRVEVIDPGFADLPLLQEIDPSFRVRRSPLPNFSTPRFLKTRNLPMGVTRQELTSWPEKSLWTLHRLGVDLLHKSSTVYSLENDEASLLDVKIEIGYRLLKNCILCGHRCGVDRTIGERGRCLLGEEAVAVKYYVHIAEEASINPSLLVYLAGCGLRCRYCQQGDLQNPEMVVGEPIEEGLWDRLPLKGARSLSFIGGNPDESLPAILRFLSTAPDSWSLPIVWNCHGYGSLEAVALLAGVVDAYLPDIKYGDPDCGLNLSAAPNYPSLAYQALEAMLTHGVPVLVRHLVLPGHYMCCQAPLLNFLSIHRENPFLQLSIRDQYCPDWLITDNDGLLTRRVSPSEVKRVCREAQELGLSLVEA</sequence>
<dbReference type="InterPro" id="IPR058240">
    <property type="entry name" value="rSAM_sf"/>
</dbReference>
<dbReference type="SUPFAM" id="SSF102114">
    <property type="entry name" value="Radical SAM enzymes"/>
    <property type="match status" value="1"/>
</dbReference>
<keyword evidence="3" id="KW-0479">Metal-binding</keyword>
<reference evidence="7" key="1">
    <citation type="journal article" date="2020" name="mSystems">
        <title>Genome- and Community-Level Interaction Insights into Carbon Utilization and Element Cycling Functions of Hydrothermarchaeota in Hydrothermal Sediment.</title>
        <authorList>
            <person name="Zhou Z."/>
            <person name="Liu Y."/>
            <person name="Xu W."/>
            <person name="Pan J."/>
            <person name="Luo Z.H."/>
            <person name="Li M."/>
        </authorList>
    </citation>
    <scope>NUCLEOTIDE SEQUENCE [LARGE SCALE GENOMIC DNA]</scope>
    <source>
        <strain evidence="7">SpSt-548</strain>
    </source>
</reference>
<dbReference type="GO" id="GO:0046872">
    <property type="term" value="F:metal ion binding"/>
    <property type="evidence" value="ECO:0007669"/>
    <property type="project" value="UniProtKB-KW"/>
</dbReference>
<gene>
    <name evidence="7" type="ORF">ENT08_06250</name>
</gene>
<dbReference type="PANTHER" id="PTHR43075">
    <property type="entry name" value="FORMATE LYASE ACTIVATING ENZYME, PUTATIVE (AFU_ORTHOLOGUE AFUA_2G15630)-RELATED"/>
    <property type="match status" value="1"/>
</dbReference>
<keyword evidence="2" id="KW-0949">S-adenosyl-L-methionine</keyword>
<dbReference type="Gene3D" id="3.20.20.70">
    <property type="entry name" value="Aldolase class I"/>
    <property type="match status" value="1"/>
</dbReference>
<evidence type="ECO:0000256" key="5">
    <source>
        <dbReference type="ARBA" id="ARBA00023014"/>
    </source>
</evidence>
<keyword evidence="4" id="KW-0408">Iron</keyword>
<proteinExistence type="predicted"/>
<dbReference type="PANTHER" id="PTHR43075:SF1">
    <property type="entry name" value="FORMATE LYASE ACTIVATING ENZYME, PUTATIVE (AFU_ORTHOLOGUE AFUA_2G15630)-RELATED"/>
    <property type="match status" value="1"/>
</dbReference>
<dbReference type="InterPro" id="IPR007197">
    <property type="entry name" value="rSAM"/>
</dbReference>
<evidence type="ECO:0000259" key="6">
    <source>
        <dbReference type="Pfam" id="PF04055"/>
    </source>
</evidence>
<dbReference type="GO" id="GO:0051536">
    <property type="term" value="F:iron-sulfur cluster binding"/>
    <property type="evidence" value="ECO:0007669"/>
    <property type="project" value="UniProtKB-KW"/>
</dbReference>
<dbReference type="InterPro" id="IPR040085">
    <property type="entry name" value="MJ0674-like"/>
</dbReference>
<dbReference type="SFLD" id="SFLDS00029">
    <property type="entry name" value="Radical_SAM"/>
    <property type="match status" value="1"/>
</dbReference>
<evidence type="ECO:0000256" key="4">
    <source>
        <dbReference type="ARBA" id="ARBA00023004"/>
    </source>
</evidence>
<name>A0A7V4LD07_9BACT</name>